<feature type="active site" description="Proton donor" evidence="8">
    <location>
        <position position="122"/>
    </location>
</feature>
<sequence>MPPCRSPVKAACRALHPTTELFMLRILVLHGPNLNLLGTREQGIYGSVALDAIDGDIVKLAEELSVEVDIRQSNHEGELVSWIQEARSGCHGVIINPAAYTHTSVAIRDALSAVSLPTIEVHLSNIHQREDFRHQSYVAGVALGQISGLGPAGYLLALRGLHGHLTARPPRTQPSSKAATSHRRTGRR</sequence>
<dbReference type="GO" id="GO:0019631">
    <property type="term" value="P:quinate catabolic process"/>
    <property type="evidence" value="ECO:0007669"/>
    <property type="project" value="TreeGrafter"/>
</dbReference>
<organism evidence="10 11">
    <name type="scientific">Nitrospira japonica</name>
    <dbReference type="NCBI Taxonomy" id="1325564"/>
    <lineage>
        <taxon>Bacteria</taxon>
        <taxon>Pseudomonadati</taxon>
        <taxon>Nitrospirota</taxon>
        <taxon>Nitrospiria</taxon>
        <taxon>Nitrospirales</taxon>
        <taxon>Nitrospiraceae</taxon>
        <taxon>Nitrospira</taxon>
    </lineage>
</organism>
<evidence type="ECO:0000256" key="5">
    <source>
        <dbReference type="ARBA" id="ARBA00011193"/>
    </source>
</evidence>
<dbReference type="EC" id="4.2.1.10" evidence="6 8"/>
<evidence type="ECO:0000256" key="4">
    <source>
        <dbReference type="ARBA" id="ARBA00011037"/>
    </source>
</evidence>
<feature type="region of interest" description="Disordered" evidence="9">
    <location>
        <begin position="165"/>
        <end position="188"/>
    </location>
</feature>
<evidence type="ECO:0000256" key="1">
    <source>
        <dbReference type="ARBA" id="ARBA00001864"/>
    </source>
</evidence>
<feature type="binding site" evidence="8">
    <location>
        <position position="102"/>
    </location>
    <ligand>
        <name>substrate</name>
    </ligand>
</feature>
<keyword evidence="8" id="KW-0028">Amino-acid biosynthesis</keyword>
<dbReference type="Proteomes" id="UP000192042">
    <property type="component" value="Chromosome I"/>
</dbReference>
<dbReference type="NCBIfam" id="NF003805">
    <property type="entry name" value="PRK05395.1-2"/>
    <property type="match status" value="1"/>
</dbReference>
<comment type="function">
    <text evidence="2 8">Catalyzes a trans-dehydration via an enolate intermediate.</text>
</comment>
<evidence type="ECO:0000256" key="8">
    <source>
        <dbReference type="HAMAP-Rule" id="MF_00169"/>
    </source>
</evidence>
<dbReference type="NCBIfam" id="NF003806">
    <property type="entry name" value="PRK05395.1-3"/>
    <property type="match status" value="1"/>
</dbReference>
<dbReference type="Gene3D" id="3.40.50.9100">
    <property type="entry name" value="Dehydroquinase, class II"/>
    <property type="match status" value="1"/>
</dbReference>
<dbReference type="InterPro" id="IPR018509">
    <property type="entry name" value="DHquinase_II_CS"/>
</dbReference>
<accession>A0A1W1I9Y6</accession>
<feature type="binding site" evidence="8">
    <location>
        <begin position="123"/>
        <end position="124"/>
    </location>
    <ligand>
        <name>substrate</name>
    </ligand>
</feature>
<keyword evidence="7 8" id="KW-0456">Lyase</keyword>
<dbReference type="GO" id="GO:0008652">
    <property type="term" value="P:amino acid biosynthetic process"/>
    <property type="evidence" value="ECO:0007669"/>
    <property type="project" value="UniProtKB-KW"/>
</dbReference>
<dbReference type="CDD" id="cd00466">
    <property type="entry name" value="DHQase_II"/>
    <property type="match status" value="1"/>
</dbReference>
<dbReference type="KEGG" id="nja:NSJP_3416"/>
<dbReference type="Pfam" id="PF01220">
    <property type="entry name" value="DHquinase_II"/>
    <property type="match status" value="1"/>
</dbReference>
<dbReference type="PANTHER" id="PTHR21272">
    <property type="entry name" value="CATABOLIC 3-DEHYDROQUINASE"/>
    <property type="match status" value="1"/>
</dbReference>
<keyword evidence="8" id="KW-0057">Aromatic amino acid biosynthesis</keyword>
<evidence type="ECO:0000256" key="3">
    <source>
        <dbReference type="ARBA" id="ARBA00004902"/>
    </source>
</evidence>
<evidence type="ECO:0000256" key="2">
    <source>
        <dbReference type="ARBA" id="ARBA00003924"/>
    </source>
</evidence>
<evidence type="ECO:0000256" key="7">
    <source>
        <dbReference type="ARBA" id="ARBA00023239"/>
    </source>
</evidence>
<dbReference type="NCBIfam" id="NF003807">
    <property type="entry name" value="PRK05395.1-4"/>
    <property type="match status" value="1"/>
</dbReference>
<dbReference type="GO" id="GO:0003855">
    <property type="term" value="F:3-dehydroquinate dehydratase activity"/>
    <property type="evidence" value="ECO:0007669"/>
    <property type="project" value="UniProtKB-UniRule"/>
</dbReference>
<dbReference type="EMBL" id="LT828648">
    <property type="protein sequence ID" value="SLM49583.1"/>
    <property type="molecule type" value="Genomic_DNA"/>
</dbReference>
<dbReference type="SUPFAM" id="SSF52304">
    <property type="entry name" value="Type II 3-dehydroquinate dehydratase"/>
    <property type="match status" value="1"/>
</dbReference>
<dbReference type="AlphaFoldDB" id="A0A1W1I9Y6"/>
<comment type="catalytic activity">
    <reaction evidence="1 8">
        <text>3-dehydroquinate = 3-dehydroshikimate + H2O</text>
        <dbReference type="Rhea" id="RHEA:21096"/>
        <dbReference type="ChEBI" id="CHEBI:15377"/>
        <dbReference type="ChEBI" id="CHEBI:16630"/>
        <dbReference type="ChEBI" id="CHEBI:32364"/>
        <dbReference type="EC" id="4.2.1.10"/>
    </reaction>
</comment>
<feature type="binding site" evidence="8">
    <location>
        <position position="133"/>
    </location>
    <ligand>
        <name>substrate</name>
    </ligand>
</feature>
<feature type="active site" description="Proton acceptor" evidence="8">
    <location>
        <position position="45"/>
    </location>
</feature>
<protein>
    <recommendedName>
        <fullName evidence="6 8">3-dehydroquinate dehydratase</fullName>
        <shortName evidence="8">3-dehydroquinase</shortName>
        <ecNumber evidence="6 8">4.2.1.10</ecNumber>
    </recommendedName>
    <alternativeName>
        <fullName evidence="8">Type II DHQase</fullName>
    </alternativeName>
</protein>
<dbReference type="InterPro" id="IPR036441">
    <property type="entry name" value="DHquinase_II_sf"/>
</dbReference>
<comment type="subunit">
    <text evidence="5 8">Homododecamer.</text>
</comment>
<evidence type="ECO:0000313" key="10">
    <source>
        <dbReference type="EMBL" id="SLM49583.1"/>
    </source>
</evidence>
<dbReference type="InterPro" id="IPR001874">
    <property type="entry name" value="DHquinase_II"/>
</dbReference>
<dbReference type="UniPathway" id="UPA00053">
    <property type="reaction ID" value="UER00086"/>
</dbReference>
<name>A0A1W1I9Y6_9BACT</name>
<keyword evidence="11" id="KW-1185">Reference proteome</keyword>
<dbReference type="NCBIfam" id="TIGR01088">
    <property type="entry name" value="aroQ"/>
    <property type="match status" value="1"/>
</dbReference>
<evidence type="ECO:0000313" key="11">
    <source>
        <dbReference type="Proteomes" id="UP000192042"/>
    </source>
</evidence>
<proteinExistence type="inferred from homology"/>
<dbReference type="STRING" id="1325564.NSJP_3416"/>
<feature type="binding site" evidence="8">
    <location>
        <position position="109"/>
    </location>
    <ligand>
        <name>substrate</name>
    </ligand>
</feature>
<evidence type="ECO:0000256" key="6">
    <source>
        <dbReference type="ARBA" id="ARBA00012060"/>
    </source>
</evidence>
<dbReference type="PANTHER" id="PTHR21272:SF3">
    <property type="entry name" value="CATABOLIC 3-DEHYDROQUINASE"/>
    <property type="match status" value="1"/>
</dbReference>
<evidence type="ECO:0000256" key="9">
    <source>
        <dbReference type="SAM" id="MobiDB-lite"/>
    </source>
</evidence>
<dbReference type="GO" id="GO:0009073">
    <property type="term" value="P:aromatic amino acid family biosynthetic process"/>
    <property type="evidence" value="ECO:0007669"/>
    <property type="project" value="UniProtKB-KW"/>
</dbReference>
<gene>
    <name evidence="8 10" type="primary">aroQ</name>
    <name evidence="10" type="ORF">NSJP_3416</name>
</gene>
<feature type="binding site" evidence="8">
    <location>
        <position position="96"/>
    </location>
    <ligand>
        <name>substrate</name>
    </ligand>
</feature>
<dbReference type="GO" id="GO:0009423">
    <property type="term" value="P:chorismate biosynthetic process"/>
    <property type="evidence" value="ECO:0007669"/>
    <property type="project" value="UniProtKB-UniRule"/>
</dbReference>
<dbReference type="PROSITE" id="PS01029">
    <property type="entry name" value="DEHYDROQUINASE_II"/>
    <property type="match status" value="1"/>
</dbReference>
<comment type="pathway">
    <text evidence="3 8">Metabolic intermediate biosynthesis; chorismate biosynthesis; chorismate from D-erythrose 4-phosphate and phosphoenolpyruvate: step 3/7.</text>
</comment>
<comment type="similarity">
    <text evidence="4 8">Belongs to the type-II 3-dehydroquinase family.</text>
</comment>
<dbReference type="HAMAP" id="MF_00169">
    <property type="entry name" value="AroQ"/>
    <property type="match status" value="1"/>
</dbReference>
<reference evidence="10 11" key="1">
    <citation type="submission" date="2017-03" db="EMBL/GenBank/DDBJ databases">
        <authorList>
            <person name="Afonso C.L."/>
            <person name="Miller P.J."/>
            <person name="Scott M.A."/>
            <person name="Spackman E."/>
            <person name="Goraichik I."/>
            <person name="Dimitrov K.M."/>
            <person name="Suarez D.L."/>
            <person name="Swayne D.E."/>
        </authorList>
    </citation>
    <scope>NUCLEOTIDE SEQUENCE [LARGE SCALE GENOMIC DNA]</scope>
    <source>
        <strain evidence="10">Genome sequencing of Nitrospira japonica strain NJ11</strain>
    </source>
</reference>
<feature type="site" description="Transition state stabilizer" evidence="8">
    <location>
        <position position="40"/>
    </location>
</feature>